<dbReference type="EMBL" id="BX908798">
    <property type="protein sequence ID" value="SPJ31864.1"/>
    <property type="molecule type" value="Genomic_DNA"/>
</dbReference>
<dbReference type="STRING" id="264201.pc1427"/>
<evidence type="ECO:0000313" key="2">
    <source>
        <dbReference type="Proteomes" id="UP000000529"/>
    </source>
</evidence>
<sequence>MKHICELHNILGQYFNWNKSRLTVLTNLLLGLFIVKTVNLSELATVLYSKAKIDSNFKRIQRFFNWLTFLNDYQEVITDLVIIILDLKNKKNDLALDRTDWKFGKKHINILTLGVNFKGISIPLAWISLGRAGNSKTLDRLSVLKRVMDKIHINSFTADREFIGSEWFDF</sequence>
<organism evidence="1 2">
    <name type="scientific">Protochlamydia amoebophila (strain UWE25)</name>
    <dbReference type="NCBI Taxonomy" id="264201"/>
    <lineage>
        <taxon>Bacteria</taxon>
        <taxon>Pseudomonadati</taxon>
        <taxon>Chlamydiota</taxon>
        <taxon>Chlamydiia</taxon>
        <taxon>Parachlamydiales</taxon>
        <taxon>Parachlamydiaceae</taxon>
        <taxon>Candidatus Protochlamydia</taxon>
    </lineage>
</organism>
<name>A0A2P9HA44_PARUW</name>
<dbReference type="OrthoDB" id="58819at2"/>
<accession>A0A2P9HA44</accession>
<dbReference type="Proteomes" id="UP000000529">
    <property type="component" value="Chromosome"/>
</dbReference>
<gene>
    <name evidence="1" type="ORF">PC_RS06865</name>
</gene>
<proteinExistence type="predicted"/>
<evidence type="ECO:0008006" key="3">
    <source>
        <dbReference type="Google" id="ProtNLM"/>
    </source>
</evidence>
<protein>
    <recommendedName>
        <fullName evidence="3">Transposase IS4-like domain-containing protein</fullName>
    </recommendedName>
</protein>
<reference evidence="1 2" key="1">
    <citation type="journal article" date="2004" name="Science">
        <title>Illuminating the evolutionary history of chlamydiae.</title>
        <authorList>
            <person name="Horn M."/>
            <person name="Collingro A."/>
            <person name="Schmitz-Esser S."/>
            <person name="Beier C.L."/>
            <person name="Purkhold U."/>
            <person name="Fartmann B."/>
            <person name="Brandt P."/>
            <person name="Nyakatura G.J."/>
            <person name="Droege M."/>
            <person name="Frishman D."/>
            <person name="Rattei T."/>
            <person name="Mewes H."/>
            <person name="Wagner M."/>
        </authorList>
    </citation>
    <scope>NUCLEOTIDE SEQUENCE [LARGE SCALE GENOMIC DNA]</scope>
    <source>
        <strain evidence="1 2">UWE25</strain>
    </source>
</reference>
<dbReference type="KEGG" id="pcu:PC_RS06865"/>
<evidence type="ECO:0000313" key="1">
    <source>
        <dbReference type="EMBL" id="SPJ31864.1"/>
    </source>
</evidence>
<keyword evidence="2" id="KW-1185">Reference proteome</keyword>
<dbReference type="AlphaFoldDB" id="A0A2P9HA44"/>